<feature type="active site" description="Nucleophile" evidence="4">
    <location>
        <position position="359"/>
    </location>
</feature>
<dbReference type="GO" id="GO:0070041">
    <property type="term" value="F:rRNA (uridine-C5-)-methyltransferase activity"/>
    <property type="evidence" value="ECO:0007669"/>
    <property type="project" value="TreeGrafter"/>
</dbReference>
<organism evidence="6 7">
    <name type="scientific">Glacieibacterium arshaanense</name>
    <dbReference type="NCBI Taxonomy" id="2511025"/>
    <lineage>
        <taxon>Bacteria</taxon>
        <taxon>Pseudomonadati</taxon>
        <taxon>Pseudomonadota</taxon>
        <taxon>Alphaproteobacteria</taxon>
        <taxon>Sphingomonadales</taxon>
        <taxon>Sphingosinicellaceae</taxon>
        <taxon>Glacieibacterium</taxon>
    </lineage>
</organism>
<dbReference type="OrthoDB" id="9804590at2"/>
<keyword evidence="3 4" id="KW-0949">S-adenosyl-L-methionine</keyword>
<dbReference type="SUPFAM" id="SSF53335">
    <property type="entry name" value="S-adenosyl-L-methionine-dependent methyltransferases"/>
    <property type="match status" value="1"/>
</dbReference>
<dbReference type="PANTHER" id="PTHR11061:SF49">
    <property type="entry name" value="23S RRNA (URACIL(1939)-C(5))-METHYLTRANSFERASE RLMD"/>
    <property type="match status" value="1"/>
</dbReference>
<keyword evidence="2 4" id="KW-0808">Transferase</keyword>
<keyword evidence="1 4" id="KW-0489">Methyltransferase</keyword>
<dbReference type="AlphaFoldDB" id="A0A4Y9ET31"/>
<feature type="binding site" evidence="4">
    <location>
        <position position="239"/>
    </location>
    <ligand>
        <name>S-adenosyl-L-methionine</name>
        <dbReference type="ChEBI" id="CHEBI:59789"/>
    </ligand>
</feature>
<evidence type="ECO:0000313" key="6">
    <source>
        <dbReference type="EMBL" id="TFU06379.1"/>
    </source>
</evidence>
<dbReference type="Pfam" id="PF05958">
    <property type="entry name" value="tRNA_U5-meth_tr"/>
    <property type="match status" value="1"/>
</dbReference>
<dbReference type="InterPro" id="IPR030390">
    <property type="entry name" value="MeTrfase_TrmA_AS"/>
</dbReference>
<protein>
    <submittedName>
        <fullName evidence="6">Class I SAM-dependent RNA methyltransferase</fullName>
    </submittedName>
</protein>
<dbReference type="InterPro" id="IPR010280">
    <property type="entry name" value="U5_MeTrfase_fam"/>
</dbReference>
<evidence type="ECO:0000256" key="5">
    <source>
        <dbReference type="PROSITE-ProRule" id="PRU10015"/>
    </source>
</evidence>
<dbReference type="EMBL" id="SIHO01000001">
    <property type="protein sequence ID" value="TFU06379.1"/>
    <property type="molecule type" value="Genomic_DNA"/>
</dbReference>
<evidence type="ECO:0000256" key="3">
    <source>
        <dbReference type="ARBA" id="ARBA00022691"/>
    </source>
</evidence>
<gene>
    <name evidence="6" type="ORF">EUV02_05145</name>
</gene>
<evidence type="ECO:0000313" key="7">
    <source>
        <dbReference type="Proteomes" id="UP000297737"/>
    </source>
</evidence>
<name>A0A4Y9ET31_9SPHN</name>
<dbReference type="Proteomes" id="UP000297737">
    <property type="component" value="Unassembled WGS sequence"/>
</dbReference>
<comment type="caution">
    <text evidence="6">The sequence shown here is derived from an EMBL/GenBank/DDBJ whole genome shotgun (WGS) entry which is preliminary data.</text>
</comment>
<comment type="similarity">
    <text evidence="4">Belongs to the class I-like SAM-binding methyltransferase superfamily. RNA M5U methyltransferase family.</text>
</comment>
<dbReference type="RefSeq" id="WP_135245102.1">
    <property type="nucleotide sequence ID" value="NZ_SIHO01000001.1"/>
</dbReference>
<reference evidence="6 7" key="1">
    <citation type="submission" date="2019-02" db="EMBL/GenBank/DDBJ databases">
        <title>Polymorphobacter sp. isolated from the lake at the Tibet of China.</title>
        <authorList>
            <person name="Li A."/>
        </authorList>
    </citation>
    <scope>NUCLEOTIDE SEQUENCE [LARGE SCALE GENOMIC DNA]</scope>
    <source>
        <strain evidence="6 7">DJ1R-1</strain>
    </source>
</reference>
<feature type="binding site" evidence="4">
    <location>
        <position position="287"/>
    </location>
    <ligand>
        <name>S-adenosyl-L-methionine</name>
        <dbReference type="ChEBI" id="CHEBI:59789"/>
    </ligand>
</feature>
<feature type="binding site" evidence="4">
    <location>
        <position position="266"/>
    </location>
    <ligand>
        <name>S-adenosyl-L-methionine</name>
        <dbReference type="ChEBI" id="CHEBI:59789"/>
    </ligand>
</feature>
<accession>A0A4Y9ET31</accession>
<evidence type="ECO:0000256" key="1">
    <source>
        <dbReference type="ARBA" id="ARBA00022603"/>
    </source>
</evidence>
<dbReference type="CDD" id="cd02440">
    <property type="entry name" value="AdoMet_MTases"/>
    <property type="match status" value="1"/>
</dbReference>
<dbReference type="PANTHER" id="PTHR11061">
    <property type="entry name" value="RNA M5U METHYLTRANSFERASE"/>
    <property type="match status" value="1"/>
</dbReference>
<dbReference type="PROSITE" id="PS51687">
    <property type="entry name" value="SAM_MT_RNA_M5U"/>
    <property type="match status" value="1"/>
</dbReference>
<keyword evidence="7" id="KW-1185">Reference proteome</keyword>
<feature type="binding site" evidence="4">
    <location>
        <position position="333"/>
    </location>
    <ligand>
        <name>S-adenosyl-L-methionine</name>
        <dbReference type="ChEBI" id="CHEBI:59789"/>
    </ligand>
</feature>
<feature type="active site" evidence="5">
    <location>
        <position position="359"/>
    </location>
</feature>
<evidence type="ECO:0000256" key="4">
    <source>
        <dbReference type="PROSITE-ProRule" id="PRU01024"/>
    </source>
</evidence>
<dbReference type="Gene3D" id="2.40.50.1070">
    <property type="match status" value="1"/>
</dbReference>
<evidence type="ECO:0000256" key="2">
    <source>
        <dbReference type="ARBA" id="ARBA00022679"/>
    </source>
</evidence>
<proteinExistence type="inferred from homology"/>
<sequence length="401" mass="42658">MTDWAEIVRIAGRGDGATADGHYYRATVTGDRIRVSDGKVEVDPGPNHATPPCRHFPDCGGCAMQHVSDTYYADWALERLRRALIGVEIGEIAPLHLSPSFSRRRAALRAVRRGKALTLGFNADSSHSLIDLHECHVLVPELFTLLAPLRALLSQALGEGQGAGISLTLSDSGVDVLLANVAAQTLKQIERLTNFAARHNLARLSVEGPAGVETIAEAQPPVLRFGGVPVVLPPAPFLQATRDGESALTAAVLAGVGNAPRVADLFCGLGTFALPLAANRRRVLAADNAGPAIAALTTAARGAGLLLLPETRDLFRRPMDVEELKRFDAVVFDPPRAGATSQAVQLAKSNVPRVVAVSCNPVSFAADARTLVAGGYRLRKLTPVAQFRWSPHLELVAVFDR</sequence>
<dbReference type="Gene3D" id="3.40.50.150">
    <property type="entry name" value="Vaccinia Virus protein VP39"/>
    <property type="match status" value="1"/>
</dbReference>
<dbReference type="InterPro" id="IPR029063">
    <property type="entry name" value="SAM-dependent_MTases_sf"/>
</dbReference>
<dbReference type="PROSITE" id="PS01230">
    <property type="entry name" value="TRMA_1"/>
    <property type="match status" value="1"/>
</dbReference>
<dbReference type="GO" id="GO:0070475">
    <property type="term" value="P:rRNA base methylation"/>
    <property type="evidence" value="ECO:0007669"/>
    <property type="project" value="TreeGrafter"/>
</dbReference>